<feature type="region of interest" description="Disordered" evidence="1">
    <location>
        <begin position="1"/>
        <end position="24"/>
    </location>
</feature>
<proteinExistence type="predicted"/>
<protein>
    <submittedName>
        <fullName evidence="2">Uncharacterized protein</fullName>
    </submittedName>
</protein>
<feature type="region of interest" description="Disordered" evidence="1">
    <location>
        <begin position="132"/>
        <end position="151"/>
    </location>
</feature>
<dbReference type="EMBL" id="ML179059">
    <property type="protein sequence ID" value="THV04129.1"/>
    <property type="molecule type" value="Genomic_DNA"/>
</dbReference>
<sequence>MSEDPSRRKKPPRKYLDSADIPTISAPPPNTTYYCISTPLPSPPLEYGTWDHSVTSQTTLLGLPFADADTTQINDSESMDIGPESPDTLVEYVPRSILSNFTLLNPLLLLSHDGPSQQEDIILVFTSKRKHSQASRTTQTQMQALSAGQAS</sequence>
<accession>A0A4S8MNK9</accession>
<gene>
    <name evidence="2" type="ORF">K435DRAFT_851124</name>
</gene>
<evidence type="ECO:0000256" key="1">
    <source>
        <dbReference type="SAM" id="MobiDB-lite"/>
    </source>
</evidence>
<keyword evidence="3" id="KW-1185">Reference proteome</keyword>
<dbReference type="Proteomes" id="UP000297245">
    <property type="component" value="Unassembled WGS sequence"/>
</dbReference>
<feature type="compositionally biased region" description="Polar residues" evidence="1">
    <location>
        <begin position="134"/>
        <end position="151"/>
    </location>
</feature>
<dbReference type="AlphaFoldDB" id="A0A4S8MNK9"/>
<organism evidence="2 3">
    <name type="scientific">Dendrothele bispora (strain CBS 962.96)</name>
    <dbReference type="NCBI Taxonomy" id="1314807"/>
    <lineage>
        <taxon>Eukaryota</taxon>
        <taxon>Fungi</taxon>
        <taxon>Dikarya</taxon>
        <taxon>Basidiomycota</taxon>
        <taxon>Agaricomycotina</taxon>
        <taxon>Agaricomycetes</taxon>
        <taxon>Agaricomycetidae</taxon>
        <taxon>Agaricales</taxon>
        <taxon>Agaricales incertae sedis</taxon>
        <taxon>Dendrothele</taxon>
    </lineage>
</organism>
<evidence type="ECO:0000313" key="3">
    <source>
        <dbReference type="Proteomes" id="UP000297245"/>
    </source>
</evidence>
<reference evidence="2 3" key="1">
    <citation type="journal article" date="2019" name="Nat. Ecol. Evol.">
        <title>Megaphylogeny resolves global patterns of mushroom evolution.</title>
        <authorList>
            <person name="Varga T."/>
            <person name="Krizsan K."/>
            <person name="Foldi C."/>
            <person name="Dima B."/>
            <person name="Sanchez-Garcia M."/>
            <person name="Sanchez-Ramirez S."/>
            <person name="Szollosi G.J."/>
            <person name="Szarkandi J.G."/>
            <person name="Papp V."/>
            <person name="Albert L."/>
            <person name="Andreopoulos W."/>
            <person name="Angelini C."/>
            <person name="Antonin V."/>
            <person name="Barry K.W."/>
            <person name="Bougher N.L."/>
            <person name="Buchanan P."/>
            <person name="Buyck B."/>
            <person name="Bense V."/>
            <person name="Catcheside P."/>
            <person name="Chovatia M."/>
            <person name="Cooper J."/>
            <person name="Damon W."/>
            <person name="Desjardin D."/>
            <person name="Finy P."/>
            <person name="Geml J."/>
            <person name="Haridas S."/>
            <person name="Hughes K."/>
            <person name="Justo A."/>
            <person name="Karasinski D."/>
            <person name="Kautmanova I."/>
            <person name="Kiss B."/>
            <person name="Kocsube S."/>
            <person name="Kotiranta H."/>
            <person name="LaButti K.M."/>
            <person name="Lechner B.E."/>
            <person name="Liimatainen K."/>
            <person name="Lipzen A."/>
            <person name="Lukacs Z."/>
            <person name="Mihaltcheva S."/>
            <person name="Morgado L.N."/>
            <person name="Niskanen T."/>
            <person name="Noordeloos M.E."/>
            <person name="Ohm R.A."/>
            <person name="Ortiz-Santana B."/>
            <person name="Ovrebo C."/>
            <person name="Racz N."/>
            <person name="Riley R."/>
            <person name="Savchenko A."/>
            <person name="Shiryaev A."/>
            <person name="Soop K."/>
            <person name="Spirin V."/>
            <person name="Szebenyi C."/>
            <person name="Tomsovsky M."/>
            <person name="Tulloss R.E."/>
            <person name="Uehling J."/>
            <person name="Grigoriev I.V."/>
            <person name="Vagvolgyi C."/>
            <person name="Papp T."/>
            <person name="Martin F.M."/>
            <person name="Miettinen O."/>
            <person name="Hibbett D.S."/>
            <person name="Nagy L.G."/>
        </authorList>
    </citation>
    <scope>NUCLEOTIDE SEQUENCE [LARGE SCALE GENOMIC DNA]</scope>
    <source>
        <strain evidence="2 3">CBS 962.96</strain>
    </source>
</reference>
<name>A0A4S8MNK9_DENBC</name>
<evidence type="ECO:0000313" key="2">
    <source>
        <dbReference type="EMBL" id="THV04129.1"/>
    </source>
</evidence>